<dbReference type="AlphaFoldDB" id="A0A520X5F0"/>
<dbReference type="Pfam" id="PF01637">
    <property type="entry name" value="ATPase_2"/>
    <property type="match status" value="1"/>
</dbReference>
<sequence>MKFYDRLSELKMLKSTWESSKKGSKMTVITGRRRIGKTKLILESFKDDLIYLFAARKDEKLLCEEFTTLIQNKINKRIIGKITNFKDLFEYLMVFSEEKNITLAIDEFQEFYNINPSIYSDMQNIWDMHKDKSKINLILSGSIYSLMKKIFENSKEPLFGRADKKIYLKPFGIDVLKEIMIENTVNFDNKDLFSFYIFTGGIAKYVEIFVDNGALTYDRMLENILEENSVFLNEGKDLLIEEFGKEYSVYFSILSLIANSKTSRSEIESILEKNIGGYLDRLENEYNIIKRVRPIFAKEGGRVQKYVIEDNFLNFWFRFIYGYRSAIEIGNLKYVKDIVNRDFNTYAGYFLEKYFIEKLKLSNKFSNIGTYWEKGNNNEIDIVAVNDIEKKILICEVKLNPQKINLRKLKEKSKKLIEKFKEYSFEYKGFSLNDC</sequence>
<evidence type="ECO:0000313" key="3">
    <source>
        <dbReference type="EMBL" id="RZV36414.1"/>
    </source>
</evidence>
<name>A0A520X5F0_9DELT</name>
<dbReference type="PANTHER" id="PTHR34704:SF1">
    <property type="entry name" value="ATPASE"/>
    <property type="match status" value="1"/>
</dbReference>
<dbReference type="Pfam" id="PF03008">
    <property type="entry name" value="DUF234"/>
    <property type="match status" value="1"/>
</dbReference>
<dbReference type="InterPro" id="IPR011579">
    <property type="entry name" value="ATPase_dom"/>
</dbReference>
<dbReference type="EMBL" id="SHMQ01000069">
    <property type="protein sequence ID" value="RZV36414.1"/>
    <property type="molecule type" value="Genomic_DNA"/>
</dbReference>
<gene>
    <name evidence="3" type="ORF">EVJ48_10405</name>
</gene>
<evidence type="ECO:0000313" key="4">
    <source>
        <dbReference type="Proteomes" id="UP000322454"/>
    </source>
</evidence>
<feature type="domain" description="ATPase" evidence="1">
    <location>
        <begin position="3"/>
        <end position="207"/>
    </location>
</feature>
<feature type="domain" description="DUF234" evidence="2">
    <location>
        <begin position="316"/>
        <end position="401"/>
    </location>
</feature>
<keyword evidence="3" id="KW-0547">Nucleotide-binding</keyword>
<accession>A0A520X5F0</accession>
<evidence type="ECO:0000259" key="2">
    <source>
        <dbReference type="Pfam" id="PF03008"/>
    </source>
</evidence>
<dbReference type="Proteomes" id="UP000322454">
    <property type="component" value="Unassembled WGS sequence"/>
</dbReference>
<comment type="caution">
    <text evidence="3">The sequence shown here is derived from an EMBL/GenBank/DDBJ whole genome shotgun (WGS) entry which is preliminary data.</text>
</comment>
<evidence type="ECO:0000259" key="1">
    <source>
        <dbReference type="Pfam" id="PF01637"/>
    </source>
</evidence>
<dbReference type="InterPro" id="IPR027417">
    <property type="entry name" value="P-loop_NTPase"/>
</dbReference>
<reference evidence="3 4" key="1">
    <citation type="submission" date="2019-01" db="EMBL/GenBank/DDBJ databases">
        <title>Insights into ecological role of a new deltaproteobacterial order Candidatus Sinidesulfobacterales (Sva0485) by metagenomics and metatranscriptomics.</title>
        <authorList>
            <person name="Tan S."/>
            <person name="Liu J."/>
            <person name="Fang Y."/>
            <person name="Hedlund B."/>
            <person name="Lian Z.-H."/>
            <person name="Huang L.-Y."/>
            <person name="Li J.-T."/>
            <person name="Huang L.-N."/>
            <person name="Li W.-J."/>
            <person name="Jiang H.-C."/>
            <person name="Dong H.-L."/>
            <person name="Shu W.-S."/>
        </authorList>
    </citation>
    <scope>NUCLEOTIDE SEQUENCE [LARGE SCALE GENOMIC DNA]</scope>
    <source>
        <strain evidence="3">AP4</strain>
    </source>
</reference>
<dbReference type="GO" id="GO:0005524">
    <property type="term" value="F:ATP binding"/>
    <property type="evidence" value="ECO:0007669"/>
    <property type="project" value="UniProtKB-KW"/>
</dbReference>
<dbReference type="PANTHER" id="PTHR34704">
    <property type="entry name" value="ATPASE"/>
    <property type="match status" value="1"/>
</dbReference>
<proteinExistence type="predicted"/>
<keyword evidence="3" id="KW-0067">ATP-binding</keyword>
<organism evidence="3 4">
    <name type="scientific">Candidatus Acidulodesulfobacterium acidiphilum</name>
    <dbReference type="NCBI Taxonomy" id="2597224"/>
    <lineage>
        <taxon>Bacteria</taxon>
        <taxon>Deltaproteobacteria</taxon>
        <taxon>Candidatus Acidulodesulfobacterales</taxon>
        <taxon>Candidatus Acidulodesulfobacterium</taxon>
    </lineage>
</organism>
<protein>
    <submittedName>
        <fullName evidence="3">ATP-binding protein</fullName>
    </submittedName>
</protein>
<dbReference type="SUPFAM" id="SSF52540">
    <property type="entry name" value="P-loop containing nucleoside triphosphate hydrolases"/>
    <property type="match status" value="1"/>
</dbReference>
<dbReference type="InterPro" id="IPR004256">
    <property type="entry name" value="DUF234"/>
</dbReference>
<dbReference type="Gene3D" id="3.40.50.300">
    <property type="entry name" value="P-loop containing nucleotide triphosphate hydrolases"/>
    <property type="match status" value="1"/>
</dbReference>